<proteinExistence type="inferred from homology"/>
<dbReference type="CDD" id="cd00610">
    <property type="entry name" value="OAT_like"/>
    <property type="match status" value="1"/>
</dbReference>
<dbReference type="EMBL" id="CADCWM010000881">
    <property type="protein sequence ID" value="CAA9583521.1"/>
    <property type="molecule type" value="Genomic_DNA"/>
</dbReference>
<name>A0A6J4VNY2_9BACT</name>
<comment type="cofactor">
    <cofactor evidence="1">
        <name>pyridoxal 5'-phosphate</name>
        <dbReference type="ChEBI" id="CHEBI:597326"/>
    </cofactor>
</comment>
<dbReference type="AlphaFoldDB" id="A0A6J4VNY2"/>
<protein>
    <submittedName>
        <fullName evidence="7">Aminotransferase, class III</fullName>
    </submittedName>
</protein>
<dbReference type="InterPro" id="IPR015424">
    <property type="entry name" value="PyrdxlP-dep_Trfase"/>
</dbReference>
<dbReference type="PIRSF" id="PIRSF000521">
    <property type="entry name" value="Transaminase_4ab_Lys_Orn"/>
    <property type="match status" value="1"/>
</dbReference>
<dbReference type="InterPro" id="IPR015422">
    <property type="entry name" value="PyrdxlP-dep_Trfase_small"/>
</dbReference>
<reference evidence="7" key="1">
    <citation type="submission" date="2020-02" db="EMBL/GenBank/DDBJ databases">
        <authorList>
            <person name="Meier V. D."/>
        </authorList>
    </citation>
    <scope>NUCLEOTIDE SEQUENCE</scope>
    <source>
        <strain evidence="7">AVDCRST_MAG88</strain>
    </source>
</reference>
<evidence type="ECO:0000256" key="6">
    <source>
        <dbReference type="RuleBase" id="RU003560"/>
    </source>
</evidence>
<evidence type="ECO:0000256" key="1">
    <source>
        <dbReference type="ARBA" id="ARBA00001933"/>
    </source>
</evidence>
<evidence type="ECO:0000313" key="7">
    <source>
        <dbReference type="EMBL" id="CAA9583521.1"/>
    </source>
</evidence>
<dbReference type="InterPro" id="IPR049704">
    <property type="entry name" value="Aminotrans_3_PPA_site"/>
</dbReference>
<dbReference type="Gene3D" id="3.90.1150.10">
    <property type="entry name" value="Aspartate Aminotransferase, domain 1"/>
    <property type="match status" value="1"/>
</dbReference>
<accession>A0A6J4VNY2</accession>
<dbReference type="InterPro" id="IPR015421">
    <property type="entry name" value="PyrdxlP-dep_Trfase_major"/>
</dbReference>
<evidence type="ECO:0000256" key="4">
    <source>
        <dbReference type="ARBA" id="ARBA00022679"/>
    </source>
</evidence>
<dbReference type="PANTHER" id="PTHR43094:SF1">
    <property type="entry name" value="AMINOTRANSFERASE CLASS-III"/>
    <property type="match status" value="1"/>
</dbReference>
<evidence type="ECO:0000256" key="5">
    <source>
        <dbReference type="ARBA" id="ARBA00022898"/>
    </source>
</evidence>
<dbReference type="GO" id="GO:0008483">
    <property type="term" value="F:transaminase activity"/>
    <property type="evidence" value="ECO:0007669"/>
    <property type="project" value="UniProtKB-KW"/>
</dbReference>
<dbReference type="SUPFAM" id="SSF53383">
    <property type="entry name" value="PLP-dependent transferases"/>
    <property type="match status" value="1"/>
</dbReference>
<dbReference type="Gene3D" id="3.40.640.10">
    <property type="entry name" value="Type I PLP-dependent aspartate aminotransferase-like (Major domain)"/>
    <property type="match status" value="1"/>
</dbReference>
<dbReference type="GO" id="GO:0030170">
    <property type="term" value="F:pyridoxal phosphate binding"/>
    <property type="evidence" value="ECO:0007669"/>
    <property type="project" value="InterPro"/>
</dbReference>
<dbReference type="InterPro" id="IPR005814">
    <property type="entry name" value="Aminotrans_3"/>
</dbReference>
<evidence type="ECO:0000256" key="3">
    <source>
        <dbReference type="ARBA" id="ARBA00022576"/>
    </source>
</evidence>
<organism evidence="7">
    <name type="scientific">uncultured Thermomicrobiales bacterium</name>
    <dbReference type="NCBI Taxonomy" id="1645740"/>
    <lineage>
        <taxon>Bacteria</taxon>
        <taxon>Pseudomonadati</taxon>
        <taxon>Thermomicrobiota</taxon>
        <taxon>Thermomicrobia</taxon>
        <taxon>Thermomicrobiales</taxon>
        <taxon>environmental samples</taxon>
    </lineage>
</organism>
<dbReference type="PROSITE" id="PS00600">
    <property type="entry name" value="AA_TRANSFER_CLASS_3"/>
    <property type="match status" value="1"/>
</dbReference>
<gene>
    <name evidence="7" type="ORF">AVDCRST_MAG88-3633</name>
</gene>
<dbReference type="PANTHER" id="PTHR43094">
    <property type="entry name" value="AMINOTRANSFERASE"/>
    <property type="match status" value="1"/>
</dbReference>
<sequence>MVVKSVAPPVSHSGNGHAMEVSAPVAERTPDQIHDDALEHVWIHSTPWTDVVQKDGLRVFARGEGVRLWDIQGKEYLDGISGLWVVNAGHGRAEIGEAMAEQAKKLAYVSANNFTTVPAAELAAKLSDLTPGDLGRVFFCSGGSEAVETALKIAKSVQALRGFPRRYKVIARRGSYHGMTHGAMSLTAMRNENHFGPFMYGVSHVPHPNRYRSDFGVEGEQADIMAARYVEQEIESQGPDTVAAVIGEPISSAAGVHVPGKVYWEMLRQICDMHGVLLIADEVINGFGRTGTMFAIEPYGIVPDIMTIAKGLSSGYAPTAAAIMRTSIFDEVYKEHSNVPFGHLLTFGGHPVCAAAALKNLEIFEQEQLVARGAEMGEYLMARLEELRAHPSVGDVRGRGLLTAIEFVKNKETKAPMAKDSPFTKRLNELILERGFISRVWSVLHFAPPLVVTKDDIDLMVTIADESLTIAEREFASEFDV</sequence>
<keyword evidence="3 7" id="KW-0032">Aminotransferase</keyword>
<keyword evidence="4 7" id="KW-0808">Transferase</keyword>
<dbReference type="FunFam" id="3.40.640.10:FF:000014">
    <property type="entry name" value="Adenosylmethionine-8-amino-7-oxononanoate aminotransferase, probable"/>
    <property type="match status" value="1"/>
</dbReference>
<dbReference type="Pfam" id="PF00202">
    <property type="entry name" value="Aminotran_3"/>
    <property type="match status" value="1"/>
</dbReference>
<evidence type="ECO:0000256" key="2">
    <source>
        <dbReference type="ARBA" id="ARBA00008954"/>
    </source>
</evidence>
<comment type="similarity">
    <text evidence="2 6">Belongs to the class-III pyridoxal-phosphate-dependent aminotransferase family.</text>
</comment>
<keyword evidence="5 6" id="KW-0663">Pyridoxal phosphate</keyword>